<comment type="catalytic activity">
    <reaction evidence="2 3">
        <text>GTP + H2O = GDP + phosphate + H(+)</text>
        <dbReference type="Rhea" id="RHEA:19669"/>
        <dbReference type="ChEBI" id="CHEBI:15377"/>
        <dbReference type="ChEBI" id="CHEBI:15378"/>
        <dbReference type="ChEBI" id="CHEBI:37565"/>
        <dbReference type="ChEBI" id="CHEBI:43474"/>
        <dbReference type="ChEBI" id="CHEBI:58189"/>
    </reaction>
</comment>
<dbReference type="GO" id="GO:1990904">
    <property type="term" value="C:ribonucleoprotein complex"/>
    <property type="evidence" value="ECO:0007669"/>
    <property type="project" value="TreeGrafter"/>
</dbReference>
<dbReference type="GO" id="GO:0000049">
    <property type="term" value="F:tRNA binding"/>
    <property type="evidence" value="ECO:0007669"/>
    <property type="project" value="UniProtKB-KW"/>
</dbReference>
<dbReference type="GO" id="GO:0009409">
    <property type="term" value="P:response to cold"/>
    <property type="evidence" value="ECO:0007669"/>
    <property type="project" value="UniProtKB-ARBA"/>
</dbReference>
<dbReference type="CDD" id="cd03710">
    <property type="entry name" value="BipA_TypA_C"/>
    <property type="match status" value="1"/>
</dbReference>
<feature type="domain" description="Tr-type G" evidence="4">
    <location>
        <begin position="24"/>
        <end position="221"/>
    </location>
</feature>
<dbReference type="EMBL" id="SORO01000001">
    <property type="protein sequence ID" value="TDY71472.1"/>
    <property type="molecule type" value="Genomic_DNA"/>
</dbReference>
<dbReference type="STRING" id="1193051.LEP1GSC017_3537"/>
<dbReference type="HAMAP" id="MF_00849">
    <property type="entry name" value="BipA"/>
    <property type="match status" value="1"/>
</dbReference>
<dbReference type="Gene3D" id="3.30.70.240">
    <property type="match status" value="1"/>
</dbReference>
<dbReference type="InterPro" id="IPR047041">
    <property type="entry name" value="BipA_GTP-bd_dom"/>
</dbReference>
<protein>
    <recommendedName>
        <fullName evidence="3">Large ribosomal subunit assembly factor BipA</fullName>
        <ecNumber evidence="3">3.6.5.-</ecNumber>
    </recommendedName>
    <alternativeName>
        <fullName evidence="3">GTP-binding protein BipA</fullName>
    </alternativeName>
</protein>
<dbReference type="InterPro" id="IPR042116">
    <property type="entry name" value="TypA/BipA_C"/>
</dbReference>
<dbReference type="CDD" id="cd03691">
    <property type="entry name" value="BipA_TypA_II"/>
    <property type="match status" value="1"/>
</dbReference>
<dbReference type="InterPro" id="IPR005225">
    <property type="entry name" value="Small_GTP-bd"/>
</dbReference>
<keyword evidence="3" id="KW-0378">Hydrolase</keyword>
<dbReference type="GO" id="GO:0000027">
    <property type="term" value="P:ribosomal large subunit assembly"/>
    <property type="evidence" value="ECO:0007669"/>
    <property type="project" value="UniProtKB-UniRule"/>
</dbReference>
<keyword evidence="3" id="KW-0694">RNA-binding</keyword>
<dbReference type="SUPFAM" id="SSF52540">
    <property type="entry name" value="P-loop containing nucleoside triphosphate hydrolases"/>
    <property type="match status" value="1"/>
</dbReference>
<name>A0A4R8MVM0_LEPME</name>
<dbReference type="Pfam" id="PF00009">
    <property type="entry name" value="GTP_EFTU"/>
    <property type="match status" value="1"/>
</dbReference>
<dbReference type="GO" id="GO:0005829">
    <property type="term" value="C:cytosol"/>
    <property type="evidence" value="ECO:0007669"/>
    <property type="project" value="TreeGrafter"/>
</dbReference>
<dbReference type="CDD" id="cd01891">
    <property type="entry name" value="TypA_BipA"/>
    <property type="match status" value="1"/>
</dbReference>
<dbReference type="GO" id="GO:0010467">
    <property type="term" value="P:gene expression"/>
    <property type="evidence" value="ECO:0007669"/>
    <property type="project" value="UniProtKB-ARBA"/>
</dbReference>
<dbReference type="EC" id="3.6.5.-" evidence="3"/>
<evidence type="ECO:0000256" key="2">
    <source>
        <dbReference type="ARBA" id="ARBA00048548"/>
    </source>
</evidence>
<dbReference type="SUPFAM" id="SSF50447">
    <property type="entry name" value="Translation proteins"/>
    <property type="match status" value="1"/>
</dbReference>
<dbReference type="InterPro" id="IPR035647">
    <property type="entry name" value="EFG_III/V"/>
</dbReference>
<keyword evidence="3" id="KW-0547">Nucleotide-binding</keyword>
<dbReference type="InterPro" id="IPR027417">
    <property type="entry name" value="P-loop_NTPase"/>
</dbReference>
<dbReference type="FunFam" id="2.40.50.250:FF:000001">
    <property type="entry name" value="GTP-binding protein TypA"/>
    <property type="match status" value="1"/>
</dbReference>
<feature type="binding site" evidence="3">
    <location>
        <begin position="36"/>
        <end position="41"/>
    </location>
    <ligand>
        <name>GTP</name>
        <dbReference type="ChEBI" id="CHEBI:37565"/>
    </ligand>
</feature>
<dbReference type="InterPro" id="IPR000795">
    <property type="entry name" value="T_Tr_GTP-bd_dom"/>
</dbReference>
<dbReference type="Gene3D" id="3.30.70.870">
    <property type="entry name" value="Elongation Factor G (Translational Gtpase), domain 3"/>
    <property type="match status" value="1"/>
</dbReference>
<gene>
    <name evidence="3" type="primary">bipA</name>
    <name evidence="5" type="ORF">CLV96_0435</name>
</gene>
<dbReference type="CDD" id="cd16263">
    <property type="entry name" value="BipA_III"/>
    <property type="match status" value="1"/>
</dbReference>
<keyword evidence="3" id="KW-0963">Cytoplasm</keyword>
<evidence type="ECO:0000256" key="3">
    <source>
        <dbReference type="HAMAP-Rule" id="MF_00849"/>
    </source>
</evidence>
<dbReference type="Gene3D" id="2.40.30.10">
    <property type="entry name" value="Translation factors"/>
    <property type="match status" value="1"/>
</dbReference>
<dbReference type="Pfam" id="PF21018">
    <property type="entry name" value="BipA_C"/>
    <property type="match status" value="1"/>
</dbReference>
<dbReference type="FunFam" id="3.30.70.870:FF:000003">
    <property type="entry name" value="GTP-binding protein TypA"/>
    <property type="match status" value="1"/>
</dbReference>
<dbReference type="InterPro" id="IPR048876">
    <property type="entry name" value="BipA_C"/>
</dbReference>
<dbReference type="Gene3D" id="3.40.50.300">
    <property type="entry name" value="P-loop containing nucleotide triphosphate hydrolases"/>
    <property type="match status" value="1"/>
</dbReference>
<comment type="caution">
    <text evidence="5">The sequence shown here is derived from an EMBL/GenBank/DDBJ whole genome shotgun (WGS) entry which is preliminary data.</text>
</comment>
<evidence type="ECO:0000259" key="4">
    <source>
        <dbReference type="PROSITE" id="PS51722"/>
    </source>
</evidence>
<dbReference type="FunFam" id="3.40.50.300:FF:000055">
    <property type="entry name" value="GTP-binding protein TypA"/>
    <property type="match status" value="1"/>
</dbReference>
<dbReference type="FunFam" id="2.40.30.10:FF:000016">
    <property type="entry name" value="GTP-binding protein TypA"/>
    <property type="match status" value="1"/>
</dbReference>
<dbReference type="InterPro" id="IPR035651">
    <property type="entry name" value="BipA_V"/>
</dbReference>
<comment type="subunit">
    <text evidence="3">Monomer.</text>
</comment>
<proteinExistence type="inferred from homology"/>
<dbReference type="Pfam" id="PF03144">
    <property type="entry name" value="GTP_EFTU_D2"/>
    <property type="match status" value="1"/>
</dbReference>
<reference evidence="5 6" key="1">
    <citation type="submission" date="2019-03" db="EMBL/GenBank/DDBJ databases">
        <title>Genomic Encyclopedia of Archaeal and Bacterial Type Strains, Phase II (KMG-II): from individual species to whole genera.</title>
        <authorList>
            <person name="Goeker M."/>
        </authorList>
    </citation>
    <scope>NUCLEOTIDE SEQUENCE [LARGE SCALE GENOMIC DNA]</scope>
    <source>
        <strain evidence="5 6">DSM 21537</strain>
    </source>
</reference>
<accession>A0A4R8MVM0</accession>
<organism evidence="5 6">
    <name type="scientific">Leptospira meyeri</name>
    <dbReference type="NCBI Taxonomy" id="29508"/>
    <lineage>
        <taxon>Bacteria</taxon>
        <taxon>Pseudomonadati</taxon>
        <taxon>Spirochaetota</taxon>
        <taxon>Spirochaetia</taxon>
        <taxon>Leptospirales</taxon>
        <taxon>Leptospiraceae</taxon>
        <taxon>Leptospira</taxon>
    </lineage>
</organism>
<dbReference type="GO" id="GO:0005525">
    <property type="term" value="F:GTP binding"/>
    <property type="evidence" value="ECO:0007669"/>
    <property type="project" value="UniProtKB-UniRule"/>
</dbReference>
<evidence type="ECO:0000313" key="5">
    <source>
        <dbReference type="EMBL" id="TDY71472.1"/>
    </source>
</evidence>
<dbReference type="GO" id="GO:0019843">
    <property type="term" value="F:rRNA binding"/>
    <property type="evidence" value="ECO:0007669"/>
    <property type="project" value="UniProtKB-KW"/>
</dbReference>
<keyword evidence="6" id="KW-1185">Reference proteome</keyword>
<dbReference type="SUPFAM" id="SSF54980">
    <property type="entry name" value="EF-G C-terminal domain-like"/>
    <property type="match status" value="2"/>
</dbReference>
<dbReference type="NCBIfam" id="TIGR01394">
    <property type="entry name" value="TypA_BipA"/>
    <property type="match status" value="1"/>
</dbReference>
<dbReference type="AlphaFoldDB" id="A0A4R8MVM0"/>
<dbReference type="PROSITE" id="PS00301">
    <property type="entry name" value="G_TR_1"/>
    <property type="match status" value="1"/>
</dbReference>
<feature type="binding site" evidence="3">
    <location>
        <begin position="148"/>
        <end position="151"/>
    </location>
    <ligand>
        <name>GTP</name>
        <dbReference type="ChEBI" id="CHEBI:37565"/>
    </ligand>
</feature>
<dbReference type="FunFam" id="3.30.70.240:FF:000002">
    <property type="entry name" value="GTP-binding protein TypA"/>
    <property type="match status" value="1"/>
</dbReference>
<evidence type="ECO:0000256" key="1">
    <source>
        <dbReference type="ARBA" id="ARBA00023134"/>
    </source>
</evidence>
<dbReference type="PRINTS" id="PR00315">
    <property type="entry name" value="ELONGATNFCT"/>
</dbReference>
<dbReference type="InterPro" id="IPR006298">
    <property type="entry name" value="BipA"/>
</dbReference>
<dbReference type="NCBIfam" id="TIGR00231">
    <property type="entry name" value="small_GTP"/>
    <property type="match status" value="1"/>
</dbReference>
<sequence>MGTSCQTEIPIYSLTGLEFLVKTMEIRNIAIIAHVDHGKTTLTDCILRHTGAVTAKEDRERLMDSNALEQEKGITILAKNTSVKYKGTRINIVDTPGHADFGGEVERVLSMTDCTLLLVDAFDGPMPQTRFVLGKSLQLGHKPIVVVNKVDREGARPGYSVDKVFDLFSDLGATEEQLDFPIIYASAKQGWAVNQLSEVPGTNIEPLLDKVLEHVAAVKSESDKALQFQVTALDYNEYVGRIAIGKIYQGTMKKGADVTLAKTNGTTANYKITKLYGYEGLTRYEIDEAGSGDIVAMAGIPDVFIGDTVCDLGNPLPLPAIQVEEPTVSMFFMVNNSPFAGKEGKFVTTRNLRERLDRELETNVALRLEETEDKDRFKILGRGELHLSILIENMRREGYELQVSRPEVIIKQNEVGEKIEPYETLVMDLPDQYSGACIQELNRRKGELTGMDAHTSGITRVEYVIPTRGLIGFRGHFISETRGEGVMSSRFLRFDKYKGEIPGRKNGALISMDSGESTAYALWKVQERGELFIEPQVAVYPGMILGMNSRDSDLEVNPVREKKLTNVRASGSDEAIRLVPPKKLTLEQSIEFLDDDELLEVTPQSLRLRKKVLDASMRKRSGGGR</sequence>
<comment type="subcellular location">
    <subcellularLocation>
        <location evidence="3">Cytoplasm</location>
    </subcellularLocation>
    <text evidence="3">Binds to ribosomes.</text>
</comment>
<keyword evidence="1 3" id="KW-0342">GTP-binding</keyword>
<keyword evidence="3" id="KW-0690">Ribosome biogenesis</keyword>
<dbReference type="Pfam" id="PF00679">
    <property type="entry name" value="EFG_C"/>
    <property type="match status" value="1"/>
</dbReference>
<comment type="similarity">
    <text evidence="3">Belongs to the TRAFAC class translation factor GTPase superfamily. Classic translation factor GTPase family. BipA subfamily.</text>
</comment>
<keyword evidence="3" id="KW-0820">tRNA-binding</keyword>
<dbReference type="PROSITE" id="PS51722">
    <property type="entry name" value="G_TR_2"/>
    <property type="match status" value="1"/>
</dbReference>
<dbReference type="Proteomes" id="UP000294684">
    <property type="component" value="Unassembled WGS sequence"/>
</dbReference>
<dbReference type="InterPro" id="IPR004161">
    <property type="entry name" value="EFTu-like_2"/>
</dbReference>
<dbReference type="Gene3D" id="2.40.50.250">
    <property type="entry name" value="bipa protein"/>
    <property type="match status" value="1"/>
</dbReference>
<dbReference type="GO" id="GO:0043022">
    <property type="term" value="F:ribosome binding"/>
    <property type="evidence" value="ECO:0007669"/>
    <property type="project" value="UniProtKB-UniRule"/>
</dbReference>
<dbReference type="PANTHER" id="PTHR42908:SF8">
    <property type="entry name" value="TR-TYPE G DOMAIN-CONTAINING PROTEIN"/>
    <property type="match status" value="1"/>
</dbReference>
<dbReference type="InterPro" id="IPR000640">
    <property type="entry name" value="EFG_V-like"/>
</dbReference>
<dbReference type="InterPro" id="IPR047042">
    <property type="entry name" value="BipA_II"/>
</dbReference>
<dbReference type="InterPro" id="IPR031157">
    <property type="entry name" value="G_TR_CS"/>
</dbReference>
<keyword evidence="3" id="KW-0699">rRNA-binding</keyword>
<dbReference type="InterPro" id="IPR047043">
    <property type="entry name" value="BipA_III"/>
</dbReference>
<dbReference type="SMART" id="SM00838">
    <property type="entry name" value="EFG_C"/>
    <property type="match status" value="1"/>
</dbReference>
<dbReference type="InterPro" id="IPR009000">
    <property type="entry name" value="Transl_B-barrel_sf"/>
</dbReference>
<evidence type="ECO:0000313" key="6">
    <source>
        <dbReference type="Proteomes" id="UP000294684"/>
    </source>
</evidence>
<dbReference type="GO" id="GO:0003924">
    <property type="term" value="F:GTPase activity"/>
    <property type="evidence" value="ECO:0007669"/>
    <property type="project" value="UniProtKB-UniRule"/>
</dbReference>
<dbReference type="PANTHER" id="PTHR42908">
    <property type="entry name" value="TRANSLATION ELONGATION FACTOR-RELATED"/>
    <property type="match status" value="1"/>
</dbReference>
<comment type="function">
    <text evidence="3">A 50S ribosomal subunit assembly protein with GTPase activity, required for 50S subunit assembly at low temperatures, may also play a role in translation. Binds GTP and analogs. Binds the 70S ribosome between the 30S and 50S subunits, in a similar position as ribosome-bound EF-G; it contacts a number of ribosomal proteins, both rRNAs and the A-site tRNA.</text>
</comment>